<dbReference type="AlphaFoldDB" id="A0A255Z854"/>
<keyword evidence="1" id="KW-1133">Transmembrane helix</keyword>
<dbReference type="Proteomes" id="UP000216998">
    <property type="component" value="Unassembled WGS sequence"/>
</dbReference>
<protein>
    <submittedName>
        <fullName evidence="2">Uncharacterized protein</fullName>
    </submittedName>
</protein>
<proteinExistence type="predicted"/>
<gene>
    <name evidence="2" type="ORF">CHU95_03295</name>
</gene>
<keyword evidence="3" id="KW-1185">Reference proteome</keyword>
<accession>A0A255Z854</accession>
<reference evidence="2 3" key="1">
    <citation type="submission" date="2017-07" db="EMBL/GenBank/DDBJ databases">
        <title>Niveispirillum cyanobacteriorum sp. nov., isolated from cyanobacterial aggregates in a eutrophic lake.</title>
        <authorList>
            <person name="Cai H."/>
        </authorList>
    </citation>
    <scope>NUCLEOTIDE SEQUENCE [LARGE SCALE GENOMIC DNA]</scope>
    <source>
        <strain evidence="3">TH1-14</strain>
    </source>
</reference>
<comment type="caution">
    <text evidence="2">The sequence shown here is derived from an EMBL/GenBank/DDBJ whole genome shotgun (WGS) entry which is preliminary data.</text>
</comment>
<organism evidence="2 3">
    <name type="scientific">Niveispirillum lacus</name>
    <dbReference type="NCBI Taxonomy" id="1981099"/>
    <lineage>
        <taxon>Bacteria</taxon>
        <taxon>Pseudomonadati</taxon>
        <taxon>Pseudomonadota</taxon>
        <taxon>Alphaproteobacteria</taxon>
        <taxon>Rhodospirillales</taxon>
        <taxon>Azospirillaceae</taxon>
        <taxon>Niveispirillum</taxon>
    </lineage>
</organism>
<sequence>MEARMLVFRAILMVALAAAVIIPCMLPTRTAWPSLDEADPGLARKFNLDPAFTYRSRPDPDAPVVALPKRNHPVYAIALVEDRVWIGLEDASTGRFVWIEEDLVRRPPDPR</sequence>
<keyword evidence="1" id="KW-0812">Transmembrane</keyword>
<evidence type="ECO:0000313" key="3">
    <source>
        <dbReference type="Proteomes" id="UP000216998"/>
    </source>
</evidence>
<feature type="transmembrane region" description="Helical" evidence="1">
    <location>
        <begin position="6"/>
        <end position="26"/>
    </location>
</feature>
<keyword evidence="1" id="KW-0472">Membrane</keyword>
<dbReference type="EMBL" id="NOXU01000020">
    <property type="protein sequence ID" value="OYQ36810.1"/>
    <property type="molecule type" value="Genomic_DNA"/>
</dbReference>
<evidence type="ECO:0000256" key="1">
    <source>
        <dbReference type="SAM" id="Phobius"/>
    </source>
</evidence>
<name>A0A255Z854_9PROT</name>
<evidence type="ECO:0000313" key="2">
    <source>
        <dbReference type="EMBL" id="OYQ36810.1"/>
    </source>
</evidence>